<feature type="transmembrane region" description="Helical" evidence="1">
    <location>
        <begin position="21"/>
        <end position="45"/>
    </location>
</feature>
<keyword evidence="1" id="KW-0472">Membrane</keyword>
<organism evidence="2 3">
    <name type="scientific">Methanothermobacter tenebrarum</name>
    <dbReference type="NCBI Taxonomy" id="680118"/>
    <lineage>
        <taxon>Archaea</taxon>
        <taxon>Methanobacteriati</taxon>
        <taxon>Methanobacteriota</taxon>
        <taxon>Methanomada group</taxon>
        <taxon>Methanobacteria</taxon>
        <taxon>Methanobacteriales</taxon>
        <taxon>Methanobacteriaceae</taxon>
        <taxon>Methanothermobacter</taxon>
    </lineage>
</organism>
<accession>A0ABN6PDT5</accession>
<dbReference type="InterPro" id="IPR025098">
    <property type="entry name" value="DUF4013"/>
</dbReference>
<protein>
    <recommendedName>
        <fullName evidence="4">DUF4013 domain-containing protein</fullName>
    </recommendedName>
</protein>
<reference evidence="2 3" key="1">
    <citation type="submission" date="2022-04" db="EMBL/GenBank/DDBJ databases">
        <title>Complete genome of Methanothermobacter tenebrarum strain RMAS.</title>
        <authorList>
            <person name="Nakamura K."/>
            <person name="Oshima K."/>
            <person name="Hattori M."/>
            <person name="Kamagata Y."/>
            <person name="Takamizawa K."/>
        </authorList>
    </citation>
    <scope>NUCLEOTIDE SEQUENCE [LARGE SCALE GENOMIC DNA]</scope>
    <source>
        <strain evidence="2 3">RMAS</strain>
    </source>
</reference>
<gene>
    <name evidence="2" type="ORF">MTTB_02370</name>
</gene>
<feature type="transmembrane region" description="Helical" evidence="1">
    <location>
        <begin position="118"/>
        <end position="141"/>
    </location>
</feature>
<feature type="transmembrane region" description="Helical" evidence="1">
    <location>
        <begin position="162"/>
        <end position="189"/>
    </location>
</feature>
<evidence type="ECO:0000313" key="3">
    <source>
        <dbReference type="Proteomes" id="UP000831817"/>
    </source>
</evidence>
<dbReference type="Proteomes" id="UP000831817">
    <property type="component" value="Chromosome"/>
</dbReference>
<sequence length="235" mass="25550">MDIGEIIGDAVKYPISDWKKLLTLGILLLLGFVIIPAFLALGYVFRVLKATIAGFNELPEFDEWGEMLIDGLKVFVVTIAYMIIPLIIMLAGVFTGLYGYGLGVTDPTLLLQAGGGLVIIGVIVAIIFGLLLTIALAHMAFHDSDLGAAFRIREILDVISDIGWVDYIIWYIAVIIVGGIIGFIASLVIGVISGLMGLIAPVVGSAVNYILVMLFLQPYLNLFYYRALGLRYAYQ</sequence>
<feature type="transmembrane region" description="Helical" evidence="1">
    <location>
        <begin position="74"/>
        <end position="98"/>
    </location>
</feature>
<dbReference type="RefSeq" id="WP_248564722.1">
    <property type="nucleotide sequence ID" value="NZ_AP025698.1"/>
</dbReference>
<dbReference type="Pfam" id="PF13197">
    <property type="entry name" value="DUF4013"/>
    <property type="match status" value="1"/>
</dbReference>
<evidence type="ECO:0000313" key="2">
    <source>
        <dbReference type="EMBL" id="BDH78858.1"/>
    </source>
</evidence>
<dbReference type="GeneID" id="71964745"/>
<name>A0ABN6PDT5_9EURY</name>
<proteinExistence type="predicted"/>
<feature type="transmembrane region" description="Helical" evidence="1">
    <location>
        <begin position="195"/>
        <end position="216"/>
    </location>
</feature>
<dbReference type="EMBL" id="AP025698">
    <property type="protein sequence ID" value="BDH78858.1"/>
    <property type="molecule type" value="Genomic_DNA"/>
</dbReference>
<keyword evidence="3" id="KW-1185">Reference proteome</keyword>
<evidence type="ECO:0008006" key="4">
    <source>
        <dbReference type="Google" id="ProtNLM"/>
    </source>
</evidence>
<keyword evidence="1" id="KW-1133">Transmembrane helix</keyword>
<evidence type="ECO:0000256" key="1">
    <source>
        <dbReference type="SAM" id="Phobius"/>
    </source>
</evidence>
<keyword evidence="1" id="KW-0812">Transmembrane</keyword>